<dbReference type="InterPro" id="IPR018392">
    <property type="entry name" value="LysM"/>
</dbReference>
<accession>A0A1F4UJ86</accession>
<dbReference type="CDD" id="cd00118">
    <property type="entry name" value="LysM"/>
    <property type="match status" value="2"/>
</dbReference>
<dbReference type="InterPro" id="IPR016047">
    <property type="entry name" value="M23ase_b-sheet_dom"/>
</dbReference>
<evidence type="ECO:0000313" key="4">
    <source>
        <dbReference type="Proteomes" id="UP000176583"/>
    </source>
</evidence>
<dbReference type="Pfam" id="PF01476">
    <property type="entry name" value="LysM"/>
    <property type="match status" value="2"/>
</dbReference>
<keyword evidence="1" id="KW-0812">Transmembrane</keyword>
<dbReference type="SUPFAM" id="SSF54106">
    <property type="entry name" value="LysM domain"/>
    <property type="match status" value="1"/>
</dbReference>
<dbReference type="STRING" id="1802613.A2V54_02670"/>
<dbReference type="CDD" id="cd12797">
    <property type="entry name" value="M23_peptidase"/>
    <property type="match status" value="1"/>
</dbReference>
<protein>
    <recommendedName>
        <fullName evidence="2">LysM domain-containing protein</fullName>
    </recommendedName>
</protein>
<dbReference type="SUPFAM" id="SSF51261">
    <property type="entry name" value="Duplicated hybrid motif"/>
    <property type="match status" value="1"/>
</dbReference>
<reference evidence="3 4" key="1">
    <citation type="journal article" date="2016" name="Nat. Commun.">
        <title>Thousands of microbial genomes shed light on interconnected biogeochemical processes in an aquifer system.</title>
        <authorList>
            <person name="Anantharaman K."/>
            <person name="Brown C.T."/>
            <person name="Hug L.A."/>
            <person name="Sharon I."/>
            <person name="Castelle C.J."/>
            <person name="Probst A.J."/>
            <person name="Thomas B.C."/>
            <person name="Singh A."/>
            <person name="Wilkins M.J."/>
            <person name="Karaoz U."/>
            <person name="Brodie E.L."/>
            <person name="Williams K.H."/>
            <person name="Hubbard S.S."/>
            <person name="Banfield J.F."/>
        </authorList>
    </citation>
    <scope>NUCLEOTIDE SEQUENCE [LARGE SCALE GENOMIC DNA]</scope>
</reference>
<dbReference type="PANTHER" id="PTHR21666">
    <property type="entry name" value="PEPTIDASE-RELATED"/>
    <property type="match status" value="1"/>
</dbReference>
<dbReference type="Gene3D" id="2.70.70.10">
    <property type="entry name" value="Glucose Permease (Domain IIA)"/>
    <property type="match status" value="1"/>
</dbReference>
<dbReference type="Pfam" id="PF01551">
    <property type="entry name" value="Peptidase_M23"/>
    <property type="match status" value="1"/>
</dbReference>
<dbReference type="InterPro" id="IPR036779">
    <property type="entry name" value="LysM_dom_sf"/>
</dbReference>
<dbReference type="PANTHER" id="PTHR21666:SF270">
    <property type="entry name" value="MUREIN HYDROLASE ACTIVATOR ENVC"/>
    <property type="match status" value="1"/>
</dbReference>
<feature type="domain" description="LysM" evidence="2">
    <location>
        <begin position="201"/>
        <end position="247"/>
    </location>
</feature>
<sequence>MDRAEERPPLSLLNGSQLRLGLMEEGKKETLIEDLWAFTGLFPTYLFRRVRGVLAVLFRTVFSGFTLTEQLKSWLARLFIRRKGQLSFPFAHATLVGVSISLLVVTAGLGGIIFKKPKTFSSLNPFILENKTELNTEESQLTRVESFQYTVEEGEDLYEIAANFTRTPDDIASANDLKTGKDGSYRISPGQVLTIPPLEGFSYTAKSGDTVESLARRYSADPQSVIELNYLFGSYKAALPVGKQLFIPTPTGAQLTASSLETALGSCGPLDLGWPTKSKLKIGDFTFSHRAIDFAANFEDLYAPADGTVVAAGGNPAPCFSFGPSCNYGYGAYVFIDLVGDGYDGYQVRYAHISKWLVGVGQKVSKGDIVAVSGESGVAYGPHLHFELLCNGQKINPLIFLK</sequence>
<evidence type="ECO:0000313" key="3">
    <source>
        <dbReference type="EMBL" id="OGC44979.1"/>
    </source>
</evidence>
<dbReference type="InterPro" id="IPR050570">
    <property type="entry name" value="Cell_wall_metabolism_enzyme"/>
</dbReference>
<feature type="domain" description="LysM" evidence="2">
    <location>
        <begin position="147"/>
        <end position="195"/>
    </location>
</feature>
<dbReference type="AlphaFoldDB" id="A0A1F4UJ86"/>
<dbReference type="GO" id="GO:0004222">
    <property type="term" value="F:metalloendopeptidase activity"/>
    <property type="evidence" value="ECO:0007669"/>
    <property type="project" value="TreeGrafter"/>
</dbReference>
<keyword evidence="1" id="KW-0472">Membrane</keyword>
<dbReference type="Proteomes" id="UP000176583">
    <property type="component" value="Unassembled WGS sequence"/>
</dbReference>
<dbReference type="Gene3D" id="3.10.350.10">
    <property type="entry name" value="LysM domain"/>
    <property type="match status" value="2"/>
</dbReference>
<evidence type="ECO:0000259" key="2">
    <source>
        <dbReference type="PROSITE" id="PS51782"/>
    </source>
</evidence>
<dbReference type="EMBL" id="MEUW01000001">
    <property type="protein sequence ID" value="OGC44979.1"/>
    <property type="molecule type" value="Genomic_DNA"/>
</dbReference>
<dbReference type="PROSITE" id="PS51782">
    <property type="entry name" value="LYSM"/>
    <property type="match status" value="2"/>
</dbReference>
<feature type="transmembrane region" description="Helical" evidence="1">
    <location>
        <begin position="89"/>
        <end position="114"/>
    </location>
</feature>
<dbReference type="SMART" id="SM00257">
    <property type="entry name" value="LysM"/>
    <property type="match status" value="2"/>
</dbReference>
<gene>
    <name evidence="3" type="ORF">A2V54_02670</name>
</gene>
<proteinExistence type="predicted"/>
<organism evidence="3 4">
    <name type="scientific">candidate division WWE3 bacterium RBG_19FT_COMBO_53_11</name>
    <dbReference type="NCBI Taxonomy" id="1802613"/>
    <lineage>
        <taxon>Bacteria</taxon>
        <taxon>Katanobacteria</taxon>
    </lineage>
</organism>
<comment type="caution">
    <text evidence="3">The sequence shown here is derived from an EMBL/GenBank/DDBJ whole genome shotgun (WGS) entry which is preliminary data.</text>
</comment>
<name>A0A1F4UJ86_UNCKA</name>
<keyword evidence="1" id="KW-1133">Transmembrane helix</keyword>
<dbReference type="InterPro" id="IPR011055">
    <property type="entry name" value="Dup_hybrid_motif"/>
</dbReference>
<evidence type="ECO:0000256" key="1">
    <source>
        <dbReference type="SAM" id="Phobius"/>
    </source>
</evidence>